<proteinExistence type="predicted"/>
<dbReference type="Pfam" id="PF05013">
    <property type="entry name" value="FGase"/>
    <property type="match status" value="1"/>
</dbReference>
<name>A0A7G9L4Q0_9SPHN</name>
<accession>A0A7G9L4Q0</accession>
<keyword evidence="2" id="KW-1185">Reference proteome</keyword>
<dbReference type="AlphaFoldDB" id="A0A7G9L4Q0"/>
<evidence type="ECO:0000313" key="1">
    <source>
        <dbReference type="EMBL" id="QNM83599.1"/>
    </source>
</evidence>
<sequence>MRYGTMARTIERWWTVQQGPGPIIATAIHDGHGLRPEAAEAMALSDLDRLREEDPFTGQSVQDVETHVIAHLSRFEFDLNREAAEAVYRTPEQSWGLEVWKAEPSEAFVARSLALHTEYYRMLGALLDGVAARHDKFVVIDVHSYNYRRDGADADPTPQDKAPDINIGTFSMPREQWAFLLDPLMEAMAGFDFNGRKLDVRENVAFQGKGAQTRFIHERYPQQGCAIALEFKKFFMDEWSGQPDEAELDAMRRFIRFTADKCEELLA</sequence>
<dbReference type="EMBL" id="CP060697">
    <property type="protein sequence ID" value="QNM83599.1"/>
    <property type="molecule type" value="Genomic_DNA"/>
</dbReference>
<reference evidence="1 2" key="1">
    <citation type="submission" date="2020-08" db="EMBL/GenBank/DDBJ databases">
        <title>Sphingomonas sp. sand1-3 16S ribosomal RNA gene Genome sequencing and assembly.</title>
        <authorList>
            <person name="Kang M."/>
        </authorList>
    </citation>
    <scope>NUCLEOTIDE SEQUENCE [LARGE SCALE GENOMIC DNA]</scope>
    <source>
        <strain evidence="2">sand1-3</strain>
    </source>
</reference>
<organism evidence="1 2">
    <name type="scientific">Sphingomonas sabuli</name>
    <dbReference type="NCBI Taxonomy" id="2764186"/>
    <lineage>
        <taxon>Bacteria</taxon>
        <taxon>Pseudomonadati</taxon>
        <taxon>Pseudomonadota</taxon>
        <taxon>Alphaproteobacteria</taxon>
        <taxon>Sphingomonadales</taxon>
        <taxon>Sphingomonadaceae</taxon>
        <taxon>Sphingomonas</taxon>
    </lineage>
</organism>
<dbReference type="Proteomes" id="UP000515861">
    <property type="component" value="Chromosome"/>
</dbReference>
<dbReference type="Gene3D" id="3.40.630.40">
    <property type="entry name" value="Zn-dependent exopeptidases"/>
    <property type="match status" value="1"/>
</dbReference>
<dbReference type="InterPro" id="IPR007709">
    <property type="entry name" value="N-FG_amidohydro"/>
</dbReference>
<evidence type="ECO:0000313" key="2">
    <source>
        <dbReference type="Proteomes" id="UP000515861"/>
    </source>
</evidence>
<keyword evidence="1" id="KW-0378">Hydrolase</keyword>
<dbReference type="GO" id="GO:0016787">
    <property type="term" value="F:hydrolase activity"/>
    <property type="evidence" value="ECO:0007669"/>
    <property type="project" value="UniProtKB-KW"/>
</dbReference>
<dbReference type="SUPFAM" id="SSF53187">
    <property type="entry name" value="Zn-dependent exopeptidases"/>
    <property type="match status" value="1"/>
</dbReference>
<gene>
    <name evidence="1" type="ORF">H8M03_04535</name>
</gene>
<protein>
    <submittedName>
        <fullName evidence="1">N-formylglutamate amidohydrolase</fullName>
    </submittedName>
</protein>
<dbReference type="KEGG" id="ssau:H8M03_04535"/>